<proteinExistence type="predicted"/>
<dbReference type="EMBL" id="MN740188">
    <property type="protein sequence ID" value="QHT92535.1"/>
    <property type="molecule type" value="Genomic_DNA"/>
</dbReference>
<accession>A0A6C0IJ50</accession>
<evidence type="ECO:0000313" key="1">
    <source>
        <dbReference type="EMBL" id="QHT92535.1"/>
    </source>
</evidence>
<dbReference type="AlphaFoldDB" id="A0A6C0IJ50"/>
<sequence>MPMSDSDSDSDSEIHDETLLEEIDPLCIEHISTIKHTLHDAIINGRPITDPTAQNNEWVIMYREKLRKIFELVQLVKTTKIIPTITGFPPKCQGPIQQFLDWVKMRYSNNNNNISYDSLFETHFKIHPFAFIISSKTIE</sequence>
<protein>
    <submittedName>
        <fullName evidence="1">Uncharacterized protein</fullName>
    </submittedName>
</protein>
<name>A0A6C0IJ50_9ZZZZ</name>
<organism evidence="1">
    <name type="scientific">viral metagenome</name>
    <dbReference type="NCBI Taxonomy" id="1070528"/>
    <lineage>
        <taxon>unclassified sequences</taxon>
        <taxon>metagenomes</taxon>
        <taxon>organismal metagenomes</taxon>
    </lineage>
</organism>
<reference evidence="1" key="1">
    <citation type="journal article" date="2020" name="Nature">
        <title>Giant virus diversity and host interactions through global metagenomics.</title>
        <authorList>
            <person name="Schulz F."/>
            <person name="Roux S."/>
            <person name="Paez-Espino D."/>
            <person name="Jungbluth S."/>
            <person name="Walsh D.A."/>
            <person name="Denef V.J."/>
            <person name="McMahon K.D."/>
            <person name="Konstantinidis K.T."/>
            <person name="Eloe-Fadrosh E.A."/>
            <person name="Kyrpides N.C."/>
            <person name="Woyke T."/>
        </authorList>
    </citation>
    <scope>NUCLEOTIDE SEQUENCE</scope>
    <source>
        <strain evidence="1">GVMAG-M-3300023184-88</strain>
    </source>
</reference>